<feature type="region of interest" description="Disordered" evidence="1">
    <location>
        <begin position="1"/>
        <end position="46"/>
    </location>
</feature>
<keyword evidence="3" id="KW-1185">Reference proteome</keyword>
<gene>
    <name evidence="2" type="ORF">E5355_17850</name>
</gene>
<feature type="region of interest" description="Disordered" evidence="1">
    <location>
        <begin position="123"/>
        <end position="155"/>
    </location>
</feature>
<feature type="compositionally biased region" description="Polar residues" evidence="1">
    <location>
        <begin position="123"/>
        <end position="138"/>
    </location>
</feature>
<evidence type="ECO:0000256" key="1">
    <source>
        <dbReference type="SAM" id="MobiDB-lite"/>
    </source>
</evidence>
<evidence type="ECO:0000313" key="3">
    <source>
        <dbReference type="Proteomes" id="UP000310532"/>
    </source>
</evidence>
<feature type="compositionally biased region" description="Basic and acidic residues" evidence="1">
    <location>
        <begin position="1"/>
        <end position="10"/>
    </location>
</feature>
<evidence type="ECO:0008006" key="4">
    <source>
        <dbReference type="Google" id="ProtNLM"/>
    </source>
</evidence>
<organism evidence="2 3">
    <name type="scientific">Bacteroides muris</name>
    <name type="common">ex Afrizal et al. 2022</name>
    <dbReference type="NCBI Taxonomy" id="2516960"/>
    <lineage>
        <taxon>Bacteria</taxon>
        <taxon>Pseudomonadati</taxon>
        <taxon>Bacteroidota</taxon>
        <taxon>Bacteroidia</taxon>
        <taxon>Bacteroidales</taxon>
        <taxon>Bacteroidaceae</taxon>
        <taxon>Bacteroides</taxon>
    </lineage>
</organism>
<reference evidence="2 3" key="1">
    <citation type="submission" date="2019-04" db="EMBL/GenBank/DDBJ databases">
        <title>Microbes associate with the intestines of laboratory mice.</title>
        <authorList>
            <person name="Navarre W."/>
            <person name="Wong E."/>
            <person name="Huang K."/>
            <person name="Tropini C."/>
            <person name="Ng K."/>
            <person name="Yu B."/>
        </authorList>
    </citation>
    <scope>NUCLEOTIDE SEQUENCE [LARGE SCALE GENOMIC DNA]</scope>
    <source>
        <strain evidence="2 3">NM69_E16B</strain>
    </source>
</reference>
<protein>
    <recommendedName>
        <fullName evidence="4">DUF3408 domain-containing protein</fullName>
    </recommendedName>
</protein>
<proteinExistence type="predicted"/>
<dbReference type="AlphaFoldDB" id="A0A4S2AG09"/>
<name>A0A4S2AG09_9BACE</name>
<comment type="caution">
    <text evidence="2">The sequence shown here is derived from an EMBL/GenBank/DDBJ whole genome shotgun (WGS) entry which is preliminary data.</text>
</comment>
<sequence length="155" mass="17821">MAKSNPDRFAEPTIIGTESEARQYANRAGATQTAPKRESRTTKKFDAEEFLRQEEENSKAEAEQLRRTEILMNEYSLPWNVDDGKPPFPGMELNPCAVRWEPANLEEFIREYGEEFKRFKNAKLTNQSCNQSSDQSEPQRGKASGTRKPKDMVEQ</sequence>
<dbReference type="EMBL" id="SRYZ01000070">
    <property type="protein sequence ID" value="TGX99063.1"/>
    <property type="molecule type" value="Genomic_DNA"/>
</dbReference>
<evidence type="ECO:0000313" key="2">
    <source>
        <dbReference type="EMBL" id="TGX99063.1"/>
    </source>
</evidence>
<dbReference type="Proteomes" id="UP000310532">
    <property type="component" value="Unassembled WGS sequence"/>
</dbReference>
<accession>A0A4S2AG09</accession>
<dbReference type="RefSeq" id="WP_136011403.1">
    <property type="nucleotide sequence ID" value="NZ_SRYZ01000070.1"/>
</dbReference>
<feature type="compositionally biased region" description="Basic and acidic residues" evidence="1">
    <location>
        <begin position="35"/>
        <end position="46"/>
    </location>
</feature>